<proteinExistence type="predicted"/>
<dbReference type="PANTHER" id="PTHR39338:SF6">
    <property type="entry name" value="BLL5662 PROTEIN"/>
    <property type="match status" value="1"/>
</dbReference>
<dbReference type="Pfam" id="PF05762">
    <property type="entry name" value="VWA_CoxE"/>
    <property type="match status" value="1"/>
</dbReference>
<dbReference type="PANTHER" id="PTHR39338">
    <property type="entry name" value="BLL5662 PROTEIN-RELATED"/>
    <property type="match status" value="1"/>
</dbReference>
<comment type="caution">
    <text evidence="1">The sequence shown here is derived from an EMBL/GenBank/DDBJ whole genome shotgun (WGS) entry which is preliminary data.</text>
</comment>
<feature type="non-terminal residue" evidence="1">
    <location>
        <position position="1"/>
    </location>
</feature>
<evidence type="ECO:0000313" key="1">
    <source>
        <dbReference type="EMBL" id="EQD65511.1"/>
    </source>
</evidence>
<name>T1AY22_9ZZZZ</name>
<gene>
    <name evidence="1" type="ORF">B1B_06317</name>
</gene>
<sequence length="106" mass="11488">LARGPLTIVLSDGWEVGDTTGLAAATARLQRSSWRLIWCNPRMGDPQFQPSAAGMQAALPFLDGLLPVHNLESLEELSRLLQTDFGRRPVRRQFPAPSVVTAGGHA</sequence>
<dbReference type="InterPro" id="IPR008912">
    <property type="entry name" value="Uncharacterised_CoxE"/>
</dbReference>
<dbReference type="EMBL" id="AUZY01004013">
    <property type="protein sequence ID" value="EQD65511.1"/>
    <property type="molecule type" value="Genomic_DNA"/>
</dbReference>
<reference evidence="1" key="1">
    <citation type="submission" date="2013-08" db="EMBL/GenBank/DDBJ databases">
        <authorList>
            <person name="Mendez C."/>
            <person name="Richter M."/>
            <person name="Ferrer M."/>
            <person name="Sanchez J."/>
        </authorList>
    </citation>
    <scope>NUCLEOTIDE SEQUENCE</scope>
</reference>
<organism evidence="1">
    <name type="scientific">mine drainage metagenome</name>
    <dbReference type="NCBI Taxonomy" id="410659"/>
    <lineage>
        <taxon>unclassified sequences</taxon>
        <taxon>metagenomes</taxon>
        <taxon>ecological metagenomes</taxon>
    </lineage>
</organism>
<reference evidence="1" key="2">
    <citation type="journal article" date="2014" name="ISME J.">
        <title>Microbial stratification in low pH oxic and suboxic macroscopic growths along an acid mine drainage.</title>
        <authorList>
            <person name="Mendez-Garcia C."/>
            <person name="Mesa V."/>
            <person name="Sprenger R.R."/>
            <person name="Richter M."/>
            <person name="Diez M.S."/>
            <person name="Solano J."/>
            <person name="Bargiela R."/>
            <person name="Golyshina O.V."/>
            <person name="Manteca A."/>
            <person name="Ramos J.L."/>
            <person name="Gallego J.R."/>
            <person name="Llorente I."/>
            <person name="Martins Dos Santos V.A."/>
            <person name="Jensen O.N."/>
            <person name="Pelaez A.I."/>
            <person name="Sanchez J."/>
            <person name="Ferrer M."/>
        </authorList>
    </citation>
    <scope>NUCLEOTIDE SEQUENCE</scope>
</reference>
<dbReference type="AlphaFoldDB" id="T1AY22"/>
<protein>
    <submittedName>
        <fullName evidence="1">VWA containing CoxE-like protein</fullName>
    </submittedName>
</protein>
<accession>T1AY22</accession>